<evidence type="ECO:0000313" key="2">
    <source>
        <dbReference type="Proteomes" id="UP000316962"/>
    </source>
</evidence>
<accession>A0A514CTW2</accession>
<gene>
    <name evidence="1" type="ORF">Axy09_003</name>
</gene>
<organism evidence="1 2">
    <name type="scientific">Achromobacter phage vB_AxyP_19-32_Axy09</name>
    <dbReference type="NCBI Taxonomy" id="2591040"/>
    <lineage>
        <taxon>Viruses</taxon>
        <taxon>Duplodnaviria</taxon>
        <taxon>Heunggongvirae</taxon>
        <taxon>Uroviricota</taxon>
        <taxon>Caudoviricetes</taxon>
        <taxon>Autographivirales</taxon>
        <taxon>Autoscriptoviridae</taxon>
        <taxon>Axyvirus</taxon>
        <taxon>Axyvirus 1932Axy09</taxon>
    </lineage>
</organism>
<proteinExistence type="predicted"/>
<protein>
    <submittedName>
        <fullName evidence="1">Uncharacterized protein</fullName>
    </submittedName>
</protein>
<keyword evidence="2" id="KW-1185">Reference proteome</keyword>
<sequence length="123" mass="13951">MFQRKQYTLNIGLDRNDGKAANNPDAILAKLRYQLGRHAVKLHEIKTVEHAKGVESTLIVGVYTDLAFTLAIWTEQACLEWAQDCIAVYDHHACYGKLVGPKAAEWGPFNLDYFHFAKGDWTK</sequence>
<dbReference type="Proteomes" id="UP000316962">
    <property type="component" value="Segment"/>
</dbReference>
<evidence type="ECO:0000313" key="1">
    <source>
        <dbReference type="EMBL" id="QDH83890.1"/>
    </source>
</evidence>
<reference evidence="1 2" key="1">
    <citation type="submission" date="2019-05" db="EMBL/GenBank/DDBJ databases">
        <title>Complete genome sequence of sixteen phages from Abidjan, cote d'Ivoire, isolated on a single strain of Achromobacter xylosoxidans.</title>
        <authorList>
            <person name="Essoh C."/>
            <person name="Vernadet J.-P."/>
            <person name="Vergnaud G."/>
            <person name="Pourcel C."/>
        </authorList>
    </citation>
    <scope>NUCLEOTIDE SEQUENCE [LARGE SCALE GENOMIC DNA]</scope>
</reference>
<dbReference type="EMBL" id="MK962628">
    <property type="protein sequence ID" value="QDH83890.1"/>
    <property type="molecule type" value="Genomic_DNA"/>
</dbReference>
<name>A0A514CTW2_9CAUD</name>